<keyword evidence="1" id="KW-0812">Transmembrane</keyword>
<accession>A0A160TIL5</accession>
<dbReference type="InterPro" id="IPR052158">
    <property type="entry name" value="INH-QAR"/>
</dbReference>
<organism evidence="3">
    <name type="scientific">hydrothermal vent metagenome</name>
    <dbReference type="NCBI Taxonomy" id="652676"/>
    <lineage>
        <taxon>unclassified sequences</taxon>
        <taxon>metagenomes</taxon>
        <taxon>ecological metagenomes</taxon>
    </lineage>
</organism>
<protein>
    <submittedName>
        <fullName evidence="3">ThiJ/PfpI family protein</fullName>
    </submittedName>
</protein>
<dbReference type="PANTHER" id="PTHR43130">
    <property type="entry name" value="ARAC-FAMILY TRANSCRIPTIONAL REGULATOR"/>
    <property type="match status" value="1"/>
</dbReference>
<dbReference type="InterPro" id="IPR006311">
    <property type="entry name" value="TAT_signal"/>
</dbReference>
<dbReference type="GO" id="GO:0006355">
    <property type="term" value="P:regulation of DNA-templated transcription"/>
    <property type="evidence" value="ECO:0007669"/>
    <property type="project" value="TreeGrafter"/>
</dbReference>
<feature type="transmembrane region" description="Helical" evidence="1">
    <location>
        <begin position="61"/>
        <end position="81"/>
    </location>
</feature>
<gene>
    <name evidence="3" type="ORF">MGWOODY_Smn649</name>
</gene>
<name>A0A160TIL5_9ZZZZ</name>
<evidence type="ECO:0000256" key="1">
    <source>
        <dbReference type="SAM" id="Phobius"/>
    </source>
</evidence>
<dbReference type="EMBL" id="CZQE01000035">
    <property type="protein sequence ID" value="CUS43324.1"/>
    <property type="molecule type" value="Genomic_DNA"/>
</dbReference>
<evidence type="ECO:0000313" key="3">
    <source>
        <dbReference type="EMBL" id="CUS43324.1"/>
    </source>
</evidence>
<reference evidence="3" key="1">
    <citation type="submission" date="2015-10" db="EMBL/GenBank/DDBJ databases">
        <authorList>
            <person name="Gilbert D.G."/>
        </authorList>
    </citation>
    <scope>NUCLEOTIDE SEQUENCE</scope>
</reference>
<dbReference type="Gene3D" id="3.40.50.880">
    <property type="match status" value="1"/>
</dbReference>
<keyword evidence="1" id="KW-1133">Transmembrane helix</keyword>
<dbReference type="InterPro" id="IPR029062">
    <property type="entry name" value="Class_I_gatase-like"/>
</dbReference>
<evidence type="ECO:0000259" key="2">
    <source>
        <dbReference type="Pfam" id="PF01965"/>
    </source>
</evidence>
<proteinExistence type="predicted"/>
<feature type="transmembrane region" description="Helical" evidence="1">
    <location>
        <begin position="20"/>
        <end position="41"/>
    </location>
</feature>
<dbReference type="AlphaFoldDB" id="A0A160TIL5"/>
<dbReference type="SUPFAM" id="SSF52317">
    <property type="entry name" value="Class I glutamine amidotransferase-like"/>
    <property type="match status" value="1"/>
</dbReference>
<dbReference type="CDD" id="cd03139">
    <property type="entry name" value="GATase1_PfpI_2"/>
    <property type="match status" value="1"/>
</dbReference>
<feature type="domain" description="DJ-1/PfpI" evidence="2">
    <location>
        <begin position="57"/>
        <end position="217"/>
    </location>
</feature>
<dbReference type="Pfam" id="PF01965">
    <property type="entry name" value="DJ-1_PfpI"/>
    <property type="match status" value="1"/>
</dbReference>
<keyword evidence="1" id="KW-0472">Membrane</keyword>
<dbReference type="PROSITE" id="PS51318">
    <property type="entry name" value="TAT"/>
    <property type="match status" value="1"/>
</dbReference>
<dbReference type="PANTHER" id="PTHR43130:SF2">
    <property type="entry name" value="DJ-1_PFPI DOMAIN-CONTAINING PROTEIN"/>
    <property type="match status" value="1"/>
</dbReference>
<sequence>MSFENELLNGEISRRVLAKLVAGGLVGAGALSASAAGAMQAPAPEHHHPTGPANAPSVSILIYPGMVLLDLVGPLTVFTILRSKIELVWKDMIPCASDCAIPVAPTHDFRTASKGADIFFIPGGTLGTVACMNDPVVMDYVRAQGESAKYVTSVCTGSLVLGAAGLLRGYRATSLWAVADLLPLMGATHVDERVVTDRNRITAGGVTAGIDFGLMLAARLTDEMTAKRIQLTLEYSPQPPFRAGTPGEAGPELTAFTRSRRNGMDSQADAAARAAGKRLNI</sequence>
<dbReference type="InterPro" id="IPR002818">
    <property type="entry name" value="DJ-1/PfpI"/>
</dbReference>